<dbReference type="Proteomes" id="UP000481964">
    <property type="component" value="Unassembled WGS sequence"/>
</dbReference>
<evidence type="ECO:0000313" key="5">
    <source>
        <dbReference type="Proteomes" id="UP000481964"/>
    </source>
</evidence>
<dbReference type="GeneID" id="41357242"/>
<keyword evidence="1" id="KW-0812">Transmembrane</keyword>
<evidence type="ECO:0000313" key="2">
    <source>
        <dbReference type="EMBL" id="CUQ75442.1"/>
    </source>
</evidence>
<proteinExistence type="predicted"/>
<dbReference type="RefSeq" id="WP_012740807.1">
    <property type="nucleotide sequence ID" value="NZ_CABJMX010000008.1"/>
</dbReference>
<dbReference type="AlphaFoldDB" id="A0A174YP17"/>
<gene>
    <name evidence="2" type="ORF">ERS852490_00516</name>
    <name evidence="3" type="ORF">GKE48_04620</name>
</gene>
<dbReference type="OMA" id="FWGASLM"/>
<sequence>MTLLIAVFAAVITTIIWYTNDKRSQLKLGTLALMYWGASLMWMVDAVVEYIELGAEYFTPASSDMLNDAFLGLSVVAFGLIIWIVILMVKDPLGVVRKTVLNK</sequence>
<dbReference type="EMBL" id="CZBU01000001">
    <property type="protein sequence ID" value="CUQ75442.1"/>
    <property type="molecule type" value="Genomic_DNA"/>
</dbReference>
<feature type="transmembrane region" description="Helical" evidence="1">
    <location>
        <begin position="33"/>
        <end position="51"/>
    </location>
</feature>
<organism evidence="2 4">
    <name type="scientific">Lachnospira eligens</name>
    <dbReference type="NCBI Taxonomy" id="39485"/>
    <lineage>
        <taxon>Bacteria</taxon>
        <taxon>Bacillati</taxon>
        <taxon>Bacillota</taxon>
        <taxon>Clostridia</taxon>
        <taxon>Lachnospirales</taxon>
        <taxon>Lachnospiraceae</taxon>
        <taxon>Lachnospira</taxon>
    </lineage>
</organism>
<evidence type="ECO:0000313" key="4">
    <source>
        <dbReference type="Proteomes" id="UP000095621"/>
    </source>
</evidence>
<name>A0A174YP17_9FIRM</name>
<evidence type="ECO:0000256" key="1">
    <source>
        <dbReference type="SAM" id="Phobius"/>
    </source>
</evidence>
<dbReference type="OrthoDB" id="1770912at2"/>
<dbReference type="EMBL" id="WKRD01000003">
    <property type="protein sequence ID" value="MSC56740.1"/>
    <property type="molecule type" value="Genomic_DNA"/>
</dbReference>
<reference evidence="3 5" key="2">
    <citation type="journal article" date="2019" name="Nat. Med.">
        <title>A library of human gut bacterial isolates paired with longitudinal multiomics data enables mechanistic microbiome research.</title>
        <authorList>
            <person name="Poyet M."/>
            <person name="Groussin M."/>
            <person name="Gibbons S.M."/>
            <person name="Avila-Pacheco J."/>
            <person name="Jiang X."/>
            <person name="Kearney S.M."/>
            <person name="Perrotta A.R."/>
            <person name="Berdy B."/>
            <person name="Zhao S."/>
            <person name="Lieberman T.D."/>
            <person name="Swanson P.K."/>
            <person name="Smith M."/>
            <person name="Roesemann S."/>
            <person name="Alexander J.E."/>
            <person name="Rich S.A."/>
            <person name="Livny J."/>
            <person name="Vlamakis H."/>
            <person name="Clish C."/>
            <person name="Bullock K."/>
            <person name="Deik A."/>
            <person name="Scott J."/>
            <person name="Pierce K.A."/>
            <person name="Xavier R.J."/>
            <person name="Alm E.J."/>
        </authorList>
    </citation>
    <scope>NUCLEOTIDE SEQUENCE [LARGE SCALE GENOMIC DNA]</scope>
    <source>
        <strain evidence="3 5">BIOML-A1</strain>
    </source>
</reference>
<protein>
    <submittedName>
        <fullName evidence="2">Uncharacterized protein</fullName>
    </submittedName>
</protein>
<keyword evidence="1" id="KW-1133">Transmembrane helix</keyword>
<feature type="transmembrane region" description="Helical" evidence="1">
    <location>
        <begin position="6"/>
        <end position="21"/>
    </location>
</feature>
<evidence type="ECO:0000313" key="3">
    <source>
        <dbReference type="EMBL" id="MSC56740.1"/>
    </source>
</evidence>
<keyword evidence="1" id="KW-0472">Membrane</keyword>
<reference evidence="2 4" key="1">
    <citation type="submission" date="2015-09" db="EMBL/GenBank/DDBJ databases">
        <authorList>
            <consortium name="Pathogen Informatics"/>
        </authorList>
    </citation>
    <scope>NUCLEOTIDE SEQUENCE [LARGE SCALE GENOMIC DNA]</scope>
    <source>
        <strain evidence="2 4">2789STDY5834875</strain>
    </source>
</reference>
<dbReference type="Proteomes" id="UP000095621">
    <property type="component" value="Unassembled WGS sequence"/>
</dbReference>
<accession>A0A174YP17</accession>
<feature type="transmembrane region" description="Helical" evidence="1">
    <location>
        <begin position="71"/>
        <end position="89"/>
    </location>
</feature>